<dbReference type="GO" id="GO:0000324">
    <property type="term" value="C:fungal-type vacuole"/>
    <property type="evidence" value="ECO:0007669"/>
    <property type="project" value="TreeGrafter"/>
</dbReference>
<dbReference type="GO" id="GO:0005886">
    <property type="term" value="C:plasma membrane"/>
    <property type="evidence" value="ECO:0007669"/>
    <property type="project" value="TreeGrafter"/>
</dbReference>
<dbReference type="GO" id="GO:0006751">
    <property type="term" value="P:glutathione catabolic process"/>
    <property type="evidence" value="ECO:0007669"/>
    <property type="project" value="UniProtKB-UniRule"/>
</dbReference>
<dbReference type="SUPFAM" id="SSF56235">
    <property type="entry name" value="N-terminal nucleophile aminohydrolases (Ntn hydrolases)"/>
    <property type="match status" value="1"/>
</dbReference>
<dbReference type="GO" id="GO:0103068">
    <property type="term" value="F:leukotriene C4 gamma-glutamyl transferase activity"/>
    <property type="evidence" value="ECO:0007669"/>
    <property type="project" value="UniProtKB-EC"/>
</dbReference>
<gene>
    <name evidence="14" type="ORF">BDV98DRAFT_501769</name>
</gene>
<dbReference type="GO" id="GO:0006508">
    <property type="term" value="P:proteolysis"/>
    <property type="evidence" value="ECO:0007669"/>
    <property type="project" value="UniProtKB-KW"/>
</dbReference>
<evidence type="ECO:0000256" key="13">
    <source>
        <dbReference type="RuleBase" id="RU368068"/>
    </source>
</evidence>
<evidence type="ECO:0000256" key="3">
    <source>
        <dbReference type="ARBA" id="ARBA00005115"/>
    </source>
</evidence>
<comment type="function">
    <text evidence="13">Cleaves the gamma-glutamyl peptide bond of glutathione and glutathione conjugates.</text>
</comment>
<dbReference type="GO" id="GO:0036374">
    <property type="term" value="F:glutathione hydrolase activity"/>
    <property type="evidence" value="ECO:0007669"/>
    <property type="project" value="UniProtKB-UniRule"/>
</dbReference>
<evidence type="ECO:0000256" key="8">
    <source>
        <dbReference type="ARBA" id="ARBA00023180"/>
    </source>
</evidence>
<evidence type="ECO:0000256" key="6">
    <source>
        <dbReference type="ARBA" id="ARBA00022679"/>
    </source>
</evidence>
<dbReference type="InterPro" id="IPR043138">
    <property type="entry name" value="GGT_lsub"/>
</dbReference>
<dbReference type="NCBIfam" id="TIGR00066">
    <property type="entry name" value="g_glut_trans"/>
    <property type="match status" value="1"/>
</dbReference>
<evidence type="ECO:0000256" key="9">
    <source>
        <dbReference type="ARBA" id="ARBA00023315"/>
    </source>
</evidence>
<feature type="binding site" evidence="12">
    <location>
        <begin position="389"/>
        <end position="391"/>
    </location>
    <ligand>
        <name>L-glutamate</name>
        <dbReference type="ChEBI" id="CHEBI:29985"/>
    </ligand>
</feature>
<dbReference type="PRINTS" id="PR01210">
    <property type="entry name" value="GGTRANSPTASE"/>
</dbReference>
<feature type="active site" description="Nucleophile" evidence="11">
    <location>
        <position position="371"/>
    </location>
</feature>
<evidence type="ECO:0000256" key="10">
    <source>
        <dbReference type="ARBA" id="ARBA00047417"/>
    </source>
</evidence>
<keyword evidence="15" id="KW-1185">Reference proteome</keyword>
<reference evidence="14 15" key="1">
    <citation type="journal article" date="2019" name="Nat. Ecol. Evol.">
        <title>Megaphylogeny resolves global patterns of mushroom evolution.</title>
        <authorList>
            <person name="Varga T."/>
            <person name="Krizsan K."/>
            <person name="Foldi C."/>
            <person name="Dima B."/>
            <person name="Sanchez-Garcia M."/>
            <person name="Sanchez-Ramirez S."/>
            <person name="Szollosi G.J."/>
            <person name="Szarkandi J.G."/>
            <person name="Papp V."/>
            <person name="Albert L."/>
            <person name="Andreopoulos W."/>
            <person name="Angelini C."/>
            <person name="Antonin V."/>
            <person name="Barry K.W."/>
            <person name="Bougher N.L."/>
            <person name="Buchanan P."/>
            <person name="Buyck B."/>
            <person name="Bense V."/>
            <person name="Catcheside P."/>
            <person name="Chovatia M."/>
            <person name="Cooper J."/>
            <person name="Damon W."/>
            <person name="Desjardin D."/>
            <person name="Finy P."/>
            <person name="Geml J."/>
            <person name="Haridas S."/>
            <person name="Hughes K."/>
            <person name="Justo A."/>
            <person name="Karasinski D."/>
            <person name="Kautmanova I."/>
            <person name="Kiss B."/>
            <person name="Kocsube S."/>
            <person name="Kotiranta H."/>
            <person name="LaButti K.M."/>
            <person name="Lechner B.E."/>
            <person name="Liimatainen K."/>
            <person name="Lipzen A."/>
            <person name="Lukacs Z."/>
            <person name="Mihaltcheva S."/>
            <person name="Morgado L.N."/>
            <person name="Niskanen T."/>
            <person name="Noordeloos M.E."/>
            <person name="Ohm R.A."/>
            <person name="Ortiz-Santana B."/>
            <person name="Ovrebo C."/>
            <person name="Racz N."/>
            <person name="Riley R."/>
            <person name="Savchenko A."/>
            <person name="Shiryaev A."/>
            <person name="Soop K."/>
            <person name="Spirin V."/>
            <person name="Szebenyi C."/>
            <person name="Tomsovsky M."/>
            <person name="Tulloss R.E."/>
            <person name="Uehling J."/>
            <person name="Grigoriev I.V."/>
            <person name="Vagvolgyi C."/>
            <person name="Papp T."/>
            <person name="Martin F.M."/>
            <person name="Miettinen O."/>
            <person name="Hibbett D.S."/>
            <person name="Nagy L.G."/>
        </authorList>
    </citation>
    <scope>NUCLEOTIDE SEQUENCE [LARGE SCALE GENOMIC DNA]</scope>
    <source>
        <strain evidence="14 15">CBS 309.79</strain>
    </source>
</reference>
<dbReference type="EMBL" id="ML178818">
    <property type="protein sequence ID" value="TFL04724.1"/>
    <property type="molecule type" value="Genomic_DNA"/>
</dbReference>
<keyword evidence="7 13" id="KW-0378">Hydrolase</keyword>
<dbReference type="STRING" id="1884261.A0A5C3R1W5"/>
<feature type="binding site" evidence="12">
    <location>
        <position position="464"/>
    </location>
    <ligand>
        <name>L-glutamate</name>
        <dbReference type="ChEBI" id="CHEBI:29985"/>
    </ligand>
</feature>
<feature type="binding site" evidence="12">
    <location>
        <begin position="441"/>
        <end position="442"/>
    </location>
    <ligand>
        <name>L-glutamate</name>
        <dbReference type="ChEBI" id="CHEBI:29985"/>
    </ligand>
</feature>
<keyword evidence="5" id="KW-0645">Protease</keyword>
<dbReference type="InterPro" id="IPR029055">
    <property type="entry name" value="Ntn_hydrolases_N"/>
</dbReference>
<dbReference type="EC" id="2.3.2.2" evidence="13"/>
<dbReference type="AlphaFoldDB" id="A0A5C3R1W5"/>
<dbReference type="InterPro" id="IPR043137">
    <property type="entry name" value="GGT_ssub_C"/>
</dbReference>
<dbReference type="FunFam" id="3.60.20.40:FF:000001">
    <property type="entry name" value="Gamma-glutamyltranspeptidase 1"/>
    <property type="match status" value="1"/>
</dbReference>
<evidence type="ECO:0000256" key="1">
    <source>
        <dbReference type="ARBA" id="ARBA00001049"/>
    </source>
</evidence>
<proteinExistence type="inferred from homology"/>
<dbReference type="EC" id="3.4.19.13" evidence="13"/>
<dbReference type="InterPro" id="IPR000101">
    <property type="entry name" value="GGT_peptidase"/>
</dbReference>
<dbReference type="PANTHER" id="PTHR11686">
    <property type="entry name" value="GAMMA GLUTAMYL TRANSPEPTIDASE"/>
    <property type="match status" value="1"/>
</dbReference>
<feature type="binding site" evidence="12">
    <location>
        <position position="105"/>
    </location>
    <ligand>
        <name>L-glutamate</name>
        <dbReference type="ChEBI" id="CHEBI:29985"/>
    </ligand>
</feature>
<comment type="pathway">
    <text evidence="3 13">Sulfur metabolism; glutathione metabolism.</text>
</comment>
<dbReference type="Proteomes" id="UP000305067">
    <property type="component" value="Unassembled WGS sequence"/>
</dbReference>
<organism evidence="14 15">
    <name type="scientific">Pterulicium gracile</name>
    <dbReference type="NCBI Taxonomy" id="1884261"/>
    <lineage>
        <taxon>Eukaryota</taxon>
        <taxon>Fungi</taxon>
        <taxon>Dikarya</taxon>
        <taxon>Basidiomycota</taxon>
        <taxon>Agaricomycotina</taxon>
        <taxon>Agaricomycetes</taxon>
        <taxon>Agaricomycetidae</taxon>
        <taxon>Agaricales</taxon>
        <taxon>Pleurotineae</taxon>
        <taxon>Pterulaceae</taxon>
        <taxon>Pterulicium</taxon>
    </lineage>
</organism>
<evidence type="ECO:0000256" key="2">
    <source>
        <dbReference type="ARBA" id="ARBA00001089"/>
    </source>
</evidence>
<accession>A0A5C3R1W5</accession>
<keyword evidence="8" id="KW-0325">Glycoprotein</keyword>
<evidence type="ECO:0000313" key="14">
    <source>
        <dbReference type="EMBL" id="TFL04724.1"/>
    </source>
</evidence>
<evidence type="ECO:0000256" key="11">
    <source>
        <dbReference type="PIRSR" id="PIRSR600101-1"/>
    </source>
</evidence>
<keyword evidence="6 13" id="KW-0808">Transferase</keyword>
<evidence type="ECO:0000313" key="15">
    <source>
        <dbReference type="Proteomes" id="UP000305067"/>
    </source>
</evidence>
<dbReference type="PANTHER" id="PTHR11686:SF9">
    <property type="entry name" value="RE13973P"/>
    <property type="match status" value="1"/>
</dbReference>
<name>A0A5C3R1W5_9AGAR</name>
<dbReference type="Gene3D" id="1.10.246.130">
    <property type="match status" value="1"/>
</dbReference>
<feature type="binding site" evidence="12">
    <location>
        <position position="413"/>
    </location>
    <ligand>
        <name>L-glutamate</name>
        <dbReference type="ChEBI" id="CHEBI:29985"/>
    </ligand>
</feature>
<comment type="similarity">
    <text evidence="4">Belongs to the gamma-glutamyltransferase family.</text>
</comment>
<protein>
    <recommendedName>
        <fullName evidence="13">Glutathione hydrolase</fullName>
        <ecNumber evidence="13">2.3.2.2</ecNumber>
        <ecNumber evidence="13">3.4.19.13</ecNumber>
    </recommendedName>
    <alternativeName>
        <fullName evidence="13">Gamma-glutamyltransferase</fullName>
    </alternativeName>
    <alternativeName>
        <fullName evidence="13">Gamma-glutamyltranspeptidase</fullName>
    </alternativeName>
</protein>
<comment type="catalytic activity">
    <reaction evidence="2 13">
        <text>glutathione + H2O = L-cysteinylglycine + L-glutamate</text>
        <dbReference type="Rhea" id="RHEA:28807"/>
        <dbReference type="ChEBI" id="CHEBI:15377"/>
        <dbReference type="ChEBI" id="CHEBI:29985"/>
        <dbReference type="ChEBI" id="CHEBI:57925"/>
        <dbReference type="ChEBI" id="CHEBI:61694"/>
        <dbReference type="EC" id="3.4.19.13"/>
    </reaction>
</comment>
<dbReference type="UniPathway" id="UPA00204"/>
<evidence type="ECO:0000256" key="7">
    <source>
        <dbReference type="ARBA" id="ARBA00022801"/>
    </source>
</evidence>
<dbReference type="OrthoDB" id="1081007at2759"/>
<keyword evidence="9 13" id="KW-0012">Acyltransferase</keyword>
<dbReference type="Pfam" id="PF01019">
    <property type="entry name" value="G_glu_transpept"/>
    <property type="match status" value="1"/>
</dbReference>
<evidence type="ECO:0000256" key="4">
    <source>
        <dbReference type="ARBA" id="ARBA00009381"/>
    </source>
</evidence>
<evidence type="ECO:0000256" key="5">
    <source>
        <dbReference type="ARBA" id="ARBA00022670"/>
    </source>
</evidence>
<dbReference type="Gene3D" id="3.60.20.40">
    <property type="match status" value="1"/>
</dbReference>
<evidence type="ECO:0000256" key="12">
    <source>
        <dbReference type="PIRSR" id="PIRSR600101-2"/>
    </source>
</evidence>
<comment type="catalytic activity">
    <reaction evidence="1 13">
        <text>an S-substituted glutathione + H2O = an S-substituted L-cysteinylglycine + L-glutamate</text>
        <dbReference type="Rhea" id="RHEA:59468"/>
        <dbReference type="ChEBI" id="CHEBI:15377"/>
        <dbReference type="ChEBI" id="CHEBI:29985"/>
        <dbReference type="ChEBI" id="CHEBI:90779"/>
        <dbReference type="ChEBI" id="CHEBI:143103"/>
        <dbReference type="EC" id="3.4.19.13"/>
    </reaction>
</comment>
<dbReference type="FunFam" id="1.10.246.130:FF:000005">
    <property type="entry name" value="Gamma-glutamyltranspeptidase 1, putative"/>
    <property type="match status" value="1"/>
</dbReference>
<sequence length="562" mass="60688">MLACVCFGSVASWPAVLLPRTKAQSRNPAYLIRASHGAVASEQRMCSDIGVDMMKLGGNAVDSAIATTFCIGVVNCFSSGIGGGGFMTVRVPKDNGSEVVTIDFRETAPAASNTTMYTHDPMSARIGGLSVGVPGEIRGLLEAHRRWGSLPWKELVLPAAEVARGWKVHVELQRRIEMFSELMLGNPDWSEVFAPEGRLLREGDLITRTAYAQTLDIIAEDPDAFYKGSIADAIIKKINSTGGIMTHDDLKKYAVNVSAAEKGTYMGKTVYTTHAPTSGPVLLHMLNLIEHYDLSKGVTTLNVHRFIEAMKFGFAARTRLGDPTFMKDTTKILEIPTKSYASRIQPNITDDRTHKSGYYHPEFDVPEDHGTSHTSVVDSNGMAVAITSTVNLVFGSQVLDPVTGIILNDEMDDFSIPGVPNTFGLWPSPYNYPIPGKRPLSSTAPTIVEHEDGTFALAIGASGGSLIFGAMFQVMMNLWHVTGSDASSAIEAGRVHDQLYPAITIVDNLLPQSLADSLVKKGHNVTVMDINRVAAAVQLVESRNGFFYAASDSRKNGIAAGY</sequence>
<comment type="catalytic activity">
    <reaction evidence="10 13">
        <text>an N-terminal (5-L-glutamyl)-[peptide] + an alpha-amino acid = 5-L-glutamyl amino acid + an N-terminal L-alpha-aminoacyl-[peptide]</text>
        <dbReference type="Rhea" id="RHEA:23904"/>
        <dbReference type="Rhea" id="RHEA-COMP:9780"/>
        <dbReference type="Rhea" id="RHEA-COMP:9795"/>
        <dbReference type="ChEBI" id="CHEBI:77644"/>
        <dbReference type="ChEBI" id="CHEBI:78597"/>
        <dbReference type="ChEBI" id="CHEBI:78599"/>
        <dbReference type="ChEBI" id="CHEBI:78608"/>
        <dbReference type="EC" id="2.3.2.2"/>
    </reaction>
</comment>